<proteinExistence type="predicted"/>
<sequence length="199" mass="22096">MRHLKTTLLAACLLPLSALAGDHAHDEHKHEHKQETKHEQHEHDSHDHSSLDAHEHGHARLNLALEGQTLELELESPAFNLIGFEHAPSTDAQKASVEKARQALSAPASLFGIPEAAQCTLDKQELESPLFAAEQHQGEHSEIHAHYHFTCANPKALDELELNLFSQFPQLEKLDVQAISEHGQHGATLSAKKPHLHLH</sequence>
<feature type="region of interest" description="Disordered" evidence="1">
    <location>
        <begin position="23"/>
        <end position="55"/>
    </location>
</feature>
<keyword evidence="2" id="KW-0732">Signal</keyword>
<evidence type="ECO:0000313" key="4">
    <source>
        <dbReference type="Proteomes" id="UP000185766"/>
    </source>
</evidence>
<evidence type="ECO:0000256" key="2">
    <source>
        <dbReference type="SAM" id="SignalP"/>
    </source>
</evidence>
<dbReference type="EMBL" id="FOAS01000013">
    <property type="protein sequence ID" value="SEL52561.1"/>
    <property type="molecule type" value="Genomic_DNA"/>
</dbReference>
<feature type="chain" id="PRO_5010234840" description="DUF2796 domain-containing protein" evidence="2">
    <location>
        <begin position="21"/>
        <end position="199"/>
    </location>
</feature>
<evidence type="ECO:0000256" key="1">
    <source>
        <dbReference type="SAM" id="MobiDB-lite"/>
    </source>
</evidence>
<gene>
    <name evidence="3" type="ORF">SAMN05216214_113105</name>
</gene>
<dbReference type="Proteomes" id="UP000185766">
    <property type="component" value="Unassembled WGS sequence"/>
</dbReference>
<evidence type="ECO:0000313" key="3">
    <source>
        <dbReference type="EMBL" id="SEL52561.1"/>
    </source>
</evidence>
<dbReference type="InterPro" id="IPR021253">
    <property type="entry name" value="ZrgA-like"/>
</dbReference>
<dbReference type="AlphaFoldDB" id="A0A1H7QX29"/>
<keyword evidence="4" id="KW-1185">Reference proteome</keyword>
<reference evidence="3 4" key="1">
    <citation type="submission" date="2016-10" db="EMBL/GenBank/DDBJ databases">
        <authorList>
            <person name="de Groot N.N."/>
        </authorList>
    </citation>
    <scope>NUCLEOTIDE SEQUENCE [LARGE SCALE GENOMIC DNA]</scope>
    <source>
        <strain evidence="3 4">JCM 19513</strain>
    </source>
</reference>
<dbReference type="STRING" id="1429083.GCA_001885685_03313"/>
<accession>A0A1H7QX29</accession>
<name>A0A1H7QX29_9GAMM</name>
<protein>
    <recommendedName>
        <fullName evidence="5">DUF2796 domain-containing protein</fullName>
    </recommendedName>
</protein>
<feature type="signal peptide" evidence="2">
    <location>
        <begin position="1"/>
        <end position="20"/>
    </location>
</feature>
<evidence type="ECO:0008006" key="5">
    <source>
        <dbReference type="Google" id="ProtNLM"/>
    </source>
</evidence>
<dbReference type="Pfam" id="PF10986">
    <property type="entry name" value="ZrgA"/>
    <property type="match status" value="1"/>
</dbReference>
<organism evidence="3 4">
    <name type="scientific">Atopomonas hussainii</name>
    <dbReference type="NCBI Taxonomy" id="1429083"/>
    <lineage>
        <taxon>Bacteria</taxon>
        <taxon>Pseudomonadati</taxon>
        <taxon>Pseudomonadota</taxon>
        <taxon>Gammaproteobacteria</taxon>
        <taxon>Pseudomonadales</taxon>
        <taxon>Pseudomonadaceae</taxon>
        <taxon>Atopomonas</taxon>
    </lineage>
</organism>
<dbReference type="RefSeq" id="WP_074869500.1">
    <property type="nucleotide sequence ID" value="NZ_FOAS01000013.1"/>
</dbReference>